<comment type="caution">
    <text evidence="2">The sequence shown here is derived from an EMBL/GenBank/DDBJ whole genome shotgun (WGS) entry which is preliminary data.</text>
</comment>
<dbReference type="PANTHER" id="PTHR12741:SF48">
    <property type="entry name" value="1,3-BETA-GLUCAN SYNTHASE COMPONENT FKS1-RELATED"/>
    <property type="match status" value="1"/>
</dbReference>
<dbReference type="InterPro" id="IPR003440">
    <property type="entry name" value="Glyco_trans_48_dom"/>
</dbReference>
<accession>A0A6A0A6G2</accession>
<proteinExistence type="predicted"/>
<evidence type="ECO:0000313" key="2">
    <source>
        <dbReference type="EMBL" id="GFH27964.1"/>
    </source>
</evidence>
<dbReference type="GO" id="GO:0000148">
    <property type="term" value="C:1,3-beta-D-glucan synthase complex"/>
    <property type="evidence" value="ECO:0007669"/>
    <property type="project" value="InterPro"/>
</dbReference>
<name>A0A6A0A6G2_HAELA</name>
<dbReference type="AlphaFoldDB" id="A0A6A0A6G2"/>
<organism evidence="2 3">
    <name type="scientific">Haematococcus lacustris</name>
    <name type="common">Green alga</name>
    <name type="synonym">Haematococcus pluvialis</name>
    <dbReference type="NCBI Taxonomy" id="44745"/>
    <lineage>
        <taxon>Eukaryota</taxon>
        <taxon>Viridiplantae</taxon>
        <taxon>Chlorophyta</taxon>
        <taxon>core chlorophytes</taxon>
        <taxon>Chlorophyceae</taxon>
        <taxon>CS clade</taxon>
        <taxon>Chlamydomonadales</taxon>
        <taxon>Haematococcaceae</taxon>
        <taxon>Haematococcus</taxon>
    </lineage>
</organism>
<dbReference type="GO" id="GO:0006075">
    <property type="term" value="P:(1-&gt;3)-beta-D-glucan biosynthetic process"/>
    <property type="evidence" value="ECO:0007669"/>
    <property type="project" value="InterPro"/>
</dbReference>
<protein>
    <submittedName>
        <fullName evidence="2">FKS1_dom1 domain-containing protein</fullName>
    </submittedName>
</protein>
<reference evidence="2 3" key="1">
    <citation type="submission" date="2020-02" db="EMBL/GenBank/DDBJ databases">
        <title>Draft genome sequence of Haematococcus lacustris strain NIES-144.</title>
        <authorList>
            <person name="Morimoto D."/>
            <person name="Nakagawa S."/>
            <person name="Yoshida T."/>
            <person name="Sawayama S."/>
        </authorList>
    </citation>
    <scope>NUCLEOTIDE SEQUENCE [LARGE SCALE GENOMIC DNA]</scope>
    <source>
        <strain evidence="2 3">NIES-144</strain>
    </source>
</reference>
<keyword evidence="3" id="KW-1185">Reference proteome</keyword>
<evidence type="ECO:0000313" key="3">
    <source>
        <dbReference type="Proteomes" id="UP000485058"/>
    </source>
</evidence>
<dbReference type="PANTHER" id="PTHR12741">
    <property type="entry name" value="LYST-INTERACTING PROTEIN LIP5 DOPAMINE RESPONSIVE PROTEIN DRG-1"/>
    <property type="match status" value="1"/>
</dbReference>
<gene>
    <name evidence="2" type="ORF">HaLaN_26365</name>
</gene>
<dbReference type="Proteomes" id="UP000485058">
    <property type="component" value="Unassembled WGS sequence"/>
</dbReference>
<dbReference type="GO" id="GO:0005886">
    <property type="term" value="C:plasma membrane"/>
    <property type="evidence" value="ECO:0007669"/>
    <property type="project" value="TreeGrafter"/>
</dbReference>
<feature type="domain" description="Glycosyl transferase 48" evidence="1">
    <location>
        <begin position="7"/>
        <end position="151"/>
    </location>
</feature>
<evidence type="ECO:0000259" key="1">
    <source>
        <dbReference type="Pfam" id="PF02364"/>
    </source>
</evidence>
<feature type="domain" description="Glycosyl transferase 48" evidence="1">
    <location>
        <begin position="172"/>
        <end position="359"/>
    </location>
</feature>
<sequence>MQRALVKKRRAEKPTAIVGFCEDIFSDKAGALGSFAAAAEFAFGTIVQRTMDTPGNVRMHYGHPDLMNKLHIITRGGPSKATRQLHISEDIFGGFNHTLRGGRIKYREYMRVGKGRDMGLDSINAFEIKISGGAGEVMISRDLWRLASRLDPYDAWIDDLVSSKFSYVVSSQIRVDVLLEVYDKLKVAFLDFAPFTLDGPNGTVTPAGTACGGALAQYSVLIQGRRGPPAAWESAEFVCAQRVEELYRVRLPHNRYSQRGVVIGEGKPENQNHAIIFCLGEGLQTIDMNQDNCLAEAFKMRNMLGELEPEVNNARAVTAPLALLPNASGRDMQRALVKKRRAEKPTAIVGFCEDIFSDKGGPSKATRQLHISEDIFGGFNHTLRGGRIKYR</sequence>
<dbReference type="EMBL" id="BLLF01003690">
    <property type="protein sequence ID" value="GFH27964.1"/>
    <property type="molecule type" value="Genomic_DNA"/>
</dbReference>
<feature type="non-terminal residue" evidence="2">
    <location>
        <position position="1"/>
    </location>
</feature>
<dbReference type="Pfam" id="PF02364">
    <property type="entry name" value="Glucan_synthase"/>
    <property type="match status" value="2"/>
</dbReference>
<feature type="non-terminal residue" evidence="2">
    <location>
        <position position="391"/>
    </location>
</feature>
<dbReference type="GO" id="GO:0003843">
    <property type="term" value="F:1,3-beta-D-glucan synthase activity"/>
    <property type="evidence" value="ECO:0007669"/>
    <property type="project" value="InterPro"/>
</dbReference>